<sequence>VVLGLGVIASTTAIAELKLAFVDVDRAVASSEAAKELLTQLQGEFSTDEDTIKSIQTDAAALLQRLQKDGEVMSEDEKRRLQQEIESLNNDFVYQRQKLQKEVAARQGELFAGTEVKVRKAIEELVLENDYDMILPRAAALYVGELYDVTRKVTEKLNEMDKP</sequence>
<evidence type="ECO:0000313" key="4">
    <source>
        <dbReference type="EMBL" id="SVD00021.1"/>
    </source>
</evidence>
<keyword evidence="3" id="KW-0175">Coiled coil</keyword>
<dbReference type="EMBL" id="UINC01123508">
    <property type="protein sequence ID" value="SVD00021.1"/>
    <property type="molecule type" value="Genomic_DNA"/>
</dbReference>
<organism evidence="4">
    <name type="scientific">marine metagenome</name>
    <dbReference type="NCBI Taxonomy" id="408172"/>
    <lineage>
        <taxon>unclassified sequences</taxon>
        <taxon>metagenomes</taxon>
        <taxon>ecological metagenomes</taxon>
    </lineage>
</organism>
<evidence type="ECO:0000256" key="2">
    <source>
        <dbReference type="ARBA" id="ARBA00022729"/>
    </source>
</evidence>
<name>A0A382RTN8_9ZZZZ</name>
<dbReference type="InterPro" id="IPR024930">
    <property type="entry name" value="Skp_dom_sf"/>
</dbReference>
<evidence type="ECO:0000256" key="1">
    <source>
        <dbReference type="ARBA" id="ARBA00009091"/>
    </source>
</evidence>
<dbReference type="GO" id="GO:0050821">
    <property type="term" value="P:protein stabilization"/>
    <property type="evidence" value="ECO:0007669"/>
    <property type="project" value="TreeGrafter"/>
</dbReference>
<accession>A0A382RTN8</accession>
<protein>
    <recommendedName>
        <fullName evidence="5">OmpH family outer membrane protein</fullName>
    </recommendedName>
</protein>
<comment type="similarity">
    <text evidence="1">Belongs to the Skp family.</text>
</comment>
<feature type="non-terminal residue" evidence="4">
    <location>
        <position position="1"/>
    </location>
</feature>
<dbReference type="SMART" id="SM00935">
    <property type="entry name" value="OmpH"/>
    <property type="match status" value="1"/>
</dbReference>
<dbReference type="PANTHER" id="PTHR35089">
    <property type="entry name" value="CHAPERONE PROTEIN SKP"/>
    <property type="match status" value="1"/>
</dbReference>
<dbReference type="GO" id="GO:0005829">
    <property type="term" value="C:cytosol"/>
    <property type="evidence" value="ECO:0007669"/>
    <property type="project" value="TreeGrafter"/>
</dbReference>
<dbReference type="GO" id="GO:0051082">
    <property type="term" value="F:unfolded protein binding"/>
    <property type="evidence" value="ECO:0007669"/>
    <property type="project" value="InterPro"/>
</dbReference>
<dbReference type="AlphaFoldDB" id="A0A382RTN8"/>
<proteinExistence type="inferred from homology"/>
<dbReference type="Pfam" id="PF03938">
    <property type="entry name" value="OmpH"/>
    <property type="match status" value="1"/>
</dbReference>
<dbReference type="InterPro" id="IPR005632">
    <property type="entry name" value="Chaperone_Skp"/>
</dbReference>
<evidence type="ECO:0008006" key="5">
    <source>
        <dbReference type="Google" id="ProtNLM"/>
    </source>
</evidence>
<reference evidence="4" key="1">
    <citation type="submission" date="2018-05" db="EMBL/GenBank/DDBJ databases">
        <authorList>
            <person name="Lanie J.A."/>
            <person name="Ng W.-L."/>
            <person name="Kazmierczak K.M."/>
            <person name="Andrzejewski T.M."/>
            <person name="Davidsen T.M."/>
            <person name="Wayne K.J."/>
            <person name="Tettelin H."/>
            <person name="Glass J.I."/>
            <person name="Rusch D."/>
            <person name="Podicherti R."/>
            <person name="Tsui H.-C.T."/>
            <person name="Winkler M.E."/>
        </authorList>
    </citation>
    <scope>NUCLEOTIDE SEQUENCE</scope>
</reference>
<dbReference type="SUPFAM" id="SSF111384">
    <property type="entry name" value="OmpH-like"/>
    <property type="match status" value="1"/>
</dbReference>
<keyword evidence="2" id="KW-0732">Signal</keyword>
<dbReference type="PANTHER" id="PTHR35089:SF1">
    <property type="entry name" value="CHAPERONE PROTEIN SKP"/>
    <property type="match status" value="1"/>
</dbReference>
<dbReference type="Gene3D" id="3.30.910.20">
    <property type="entry name" value="Skp domain"/>
    <property type="match status" value="1"/>
</dbReference>
<gene>
    <name evidence="4" type="ORF">METZ01_LOCUS352875</name>
</gene>
<evidence type="ECO:0000256" key="3">
    <source>
        <dbReference type="SAM" id="Coils"/>
    </source>
</evidence>
<feature type="coiled-coil region" evidence="3">
    <location>
        <begin position="71"/>
        <end position="98"/>
    </location>
</feature>